<dbReference type="RefSeq" id="WP_202013662.1">
    <property type="nucleotide sequence ID" value="NZ_JAERRB010000009.1"/>
</dbReference>
<accession>A0ABS1L0A2</accession>
<feature type="transmembrane region" description="Helical" evidence="1">
    <location>
        <begin position="70"/>
        <end position="91"/>
    </location>
</feature>
<proteinExistence type="predicted"/>
<organism evidence="2 3">
    <name type="scientific">Chryseolinea lacunae</name>
    <dbReference type="NCBI Taxonomy" id="2801331"/>
    <lineage>
        <taxon>Bacteria</taxon>
        <taxon>Pseudomonadati</taxon>
        <taxon>Bacteroidota</taxon>
        <taxon>Cytophagia</taxon>
        <taxon>Cytophagales</taxon>
        <taxon>Fulvivirgaceae</taxon>
        <taxon>Chryseolinea</taxon>
    </lineage>
</organism>
<keyword evidence="1" id="KW-0472">Membrane</keyword>
<evidence type="ECO:0000256" key="1">
    <source>
        <dbReference type="SAM" id="Phobius"/>
    </source>
</evidence>
<keyword evidence="1" id="KW-0812">Transmembrane</keyword>
<evidence type="ECO:0000313" key="2">
    <source>
        <dbReference type="EMBL" id="MBL0744006.1"/>
    </source>
</evidence>
<keyword evidence="3" id="KW-1185">Reference proteome</keyword>
<reference evidence="2 3" key="1">
    <citation type="submission" date="2021-01" db="EMBL/GenBank/DDBJ databases">
        <title>Chryseolinea sp. Jin1 Genome sequencing and assembly.</title>
        <authorList>
            <person name="Kim I."/>
        </authorList>
    </citation>
    <scope>NUCLEOTIDE SEQUENCE [LARGE SCALE GENOMIC DNA]</scope>
    <source>
        <strain evidence="2 3">Jin1</strain>
    </source>
</reference>
<name>A0ABS1L0A2_9BACT</name>
<gene>
    <name evidence="2" type="ORF">JI741_22425</name>
</gene>
<comment type="caution">
    <text evidence="2">The sequence shown here is derived from an EMBL/GenBank/DDBJ whole genome shotgun (WGS) entry which is preliminary data.</text>
</comment>
<dbReference type="EMBL" id="JAERRB010000009">
    <property type="protein sequence ID" value="MBL0744006.1"/>
    <property type="molecule type" value="Genomic_DNA"/>
</dbReference>
<evidence type="ECO:0000313" key="3">
    <source>
        <dbReference type="Proteomes" id="UP000613030"/>
    </source>
</evidence>
<dbReference type="InterPro" id="IPR026414">
    <property type="entry name" value="ExosoTase_F-assoc_memb"/>
</dbReference>
<keyword evidence="1" id="KW-1133">Transmembrane helix</keyword>
<dbReference type="Proteomes" id="UP000613030">
    <property type="component" value="Unassembled WGS sequence"/>
</dbReference>
<feature type="transmembrane region" description="Helical" evidence="1">
    <location>
        <begin position="103"/>
        <end position="126"/>
    </location>
</feature>
<feature type="transmembrane region" description="Helical" evidence="1">
    <location>
        <begin position="7"/>
        <end position="26"/>
    </location>
</feature>
<sequence>MSPGYRKIIGVFSVAGMVLVFLFQRVDVAAWFGMGGSHLSHFLVNRTIRFLLNDALAIALIYALFVERKYLVFAVYVQVTGLVVFLLPYFILKVYFPFYNGPLISFLHRLVLNPTLLMLLIPAFYYQKYKAPTEEK</sequence>
<dbReference type="NCBIfam" id="TIGR04127">
    <property type="entry name" value="flavo_near_exo"/>
    <property type="match status" value="1"/>
</dbReference>
<protein>
    <submittedName>
        <fullName evidence="2">Exosortase F system-associated protein</fullName>
    </submittedName>
</protein>
<feature type="transmembrane region" description="Helical" evidence="1">
    <location>
        <begin position="46"/>
        <end position="65"/>
    </location>
</feature>